<evidence type="ECO:0000259" key="10">
    <source>
        <dbReference type="Pfam" id="PF00821"/>
    </source>
</evidence>
<organism evidence="12">
    <name type="scientific">Heligmosomoides polygyrus</name>
    <name type="common">Parasitic roundworm</name>
    <dbReference type="NCBI Taxonomy" id="6339"/>
    <lineage>
        <taxon>Eukaryota</taxon>
        <taxon>Metazoa</taxon>
        <taxon>Ecdysozoa</taxon>
        <taxon>Nematoda</taxon>
        <taxon>Chromadorea</taxon>
        <taxon>Rhabditida</taxon>
        <taxon>Rhabditina</taxon>
        <taxon>Rhabditomorpha</taxon>
        <taxon>Strongyloidea</taxon>
        <taxon>Heligmosomidae</taxon>
        <taxon>Heligmosomoides</taxon>
    </lineage>
</organism>
<evidence type="ECO:0000313" key="13">
    <source>
        <dbReference type="Proteomes" id="UP000050761"/>
    </source>
</evidence>
<sequence length="624" mass="69712">MSDEVPSVEYQKDRATNCDYCAYPHQQRDEIKVSAAPFMNKTDFVVDGYGSVPVINGDPKWLPIKVRAFLAFHTKLMRPAAIHICNGSFSEAEHLNGTLEQLGIYEKLIAYDNVYLARTDYRDAAERPVLISSQSLDEVESRYIIPFSMGPIGGRYSINAVQLTDSPFVVLNMRILARVSSSVWDAIGHANFVRCVHSIGRPRPITSEPRHNWVCNTDRSFLALRPAENEIWSFGSVFGENAFLSKKCLALRLASYRGWKEGWLALSAALIAVRGPSGKDVYGCVALPAGSGKTQVATMTSALKGWQIRILGDDVTWIRCAPDGKMYALAPENGIFGSPCGSTPKNSPSVFKLLAKNAVLVNCASTSKGRFYWEALEGTLEEGERVRDWNNEQWTPDQNRPPNHANCRYSAFTSAAPNLHHNWELAAGVQISFVVFGCERGDEMPLVYETESWEHGVVMAAGLRSVSHSALDKPTNVLVHNPLCMRTYLSFNFADFLKLWINIKDRVNETPKIFMVNWYQEGQDGKPIWPGFGENIRVLEWIVKRCMAPQETPAATSAIGLLPKQLNMEGLTVDVSKLLTVNKEFWTKELAEISSFLRVEMGKGKLPIINKILSNIRKRVDALP</sequence>
<dbReference type="PANTHER" id="PTHR11561">
    <property type="entry name" value="PHOSPHOENOLPYRUVATE CARBOXYKINASE"/>
    <property type="match status" value="1"/>
</dbReference>
<reference evidence="14" key="2">
    <citation type="submission" date="2019-09" db="UniProtKB">
        <authorList>
            <consortium name="WormBaseParasite"/>
        </authorList>
    </citation>
    <scope>IDENTIFICATION</scope>
</reference>
<keyword evidence="4" id="KW-0479">Metal-binding</keyword>
<dbReference type="GO" id="GO:0005829">
    <property type="term" value="C:cytosol"/>
    <property type="evidence" value="ECO:0007669"/>
    <property type="project" value="TreeGrafter"/>
</dbReference>
<dbReference type="OrthoDB" id="5834217at2759"/>
<evidence type="ECO:0000313" key="12">
    <source>
        <dbReference type="EMBL" id="VDP04996.1"/>
    </source>
</evidence>
<dbReference type="InterPro" id="IPR013035">
    <property type="entry name" value="PEP_carboxykinase_C"/>
</dbReference>
<evidence type="ECO:0000256" key="2">
    <source>
        <dbReference type="ARBA" id="ARBA00005796"/>
    </source>
</evidence>
<dbReference type="PANTHER" id="PTHR11561:SF2">
    <property type="entry name" value="PHOSPHOENOLPYRUVATE CARBOXYKINASE (GTP)"/>
    <property type="match status" value="1"/>
</dbReference>
<evidence type="ECO:0000256" key="5">
    <source>
        <dbReference type="ARBA" id="ARBA00022741"/>
    </source>
</evidence>
<dbReference type="GO" id="GO:0071333">
    <property type="term" value="P:cellular response to glucose stimulus"/>
    <property type="evidence" value="ECO:0007669"/>
    <property type="project" value="TreeGrafter"/>
</dbReference>
<comment type="cofactor">
    <cofactor evidence="1">
        <name>Mn(2+)</name>
        <dbReference type="ChEBI" id="CHEBI:29035"/>
    </cofactor>
</comment>
<dbReference type="GO" id="GO:0005525">
    <property type="term" value="F:GTP binding"/>
    <property type="evidence" value="ECO:0007669"/>
    <property type="project" value="UniProtKB-KW"/>
</dbReference>
<dbReference type="AlphaFoldDB" id="A0A3P8ECV8"/>
<dbReference type="GO" id="GO:0030145">
    <property type="term" value="F:manganese ion binding"/>
    <property type="evidence" value="ECO:0007669"/>
    <property type="project" value="TreeGrafter"/>
</dbReference>
<reference evidence="12 13" key="1">
    <citation type="submission" date="2018-11" db="EMBL/GenBank/DDBJ databases">
        <authorList>
            <consortium name="Pathogen Informatics"/>
        </authorList>
    </citation>
    <scope>NUCLEOTIDE SEQUENCE [LARGE SCALE GENOMIC DNA]</scope>
</reference>
<keyword evidence="9" id="KW-0456">Lyase</keyword>
<dbReference type="WBParaSite" id="HPBE_0001611401-mRNA-1">
    <property type="protein sequence ID" value="HPBE_0001611401-mRNA-1"/>
    <property type="gene ID" value="HPBE_0001611401"/>
</dbReference>
<keyword evidence="6" id="KW-0210">Decarboxylase</keyword>
<evidence type="ECO:0000259" key="11">
    <source>
        <dbReference type="Pfam" id="PF17297"/>
    </source>
</evidence>
<evidence type="ECO:0000256" key="7">
    <source>
        <dbReference type="ARBA" id="ARBA00023134"/>
    </source>
</evidence>
<dbReference type="InterPro" id="IPR008210">
    <property type="entry name" value="PEP_carboxykinase_N"/>
</dbReference>
<dbReference type="GO" id="GO:0042594">
    <property type="term" value="P:response to starvation"/>
    <property type="evidence" value="ECO:0007669"/>
    <property type="project" value="TreeGrafter"/>
</dbReference>
<evidence type="ECO:0000256" key="8">
    <source>
        <dbReference type="ARBA" id="ARBA00023211"/>
    </source>
</evidence>
<comment type="similarity">
    <text evidence="2">Belongs to the phosphoenolpyruvate carboxykinase [GTP] family.</text>
</comment>
<protein>
    <recommendedName>
        <fullName evidence="3">phosphoenolpyruvate carboxykinase (GTP)</fullName>
        <ecNumber evidence="3">4.1.1.32</ecNumber>
    </recommendedName>
</protein>
<dbReference type="Pfam" id="PF17297">
    <property type="entry name" value="PEPCK_N"/>
    <property type="match status" value="2"/>
</dbReference>
<dbReference type="PIRSF" id="PIRSF001348">
    <property type="entry name" value="PEP_carboxykinase_GTP"/>
    <property type="match status" value="1"/>
</dbReference>
<dbReference type="GO" id="GO:0004613">
    <property type="term" value="F:phosphoenolpyruvate carboxykinase (GTP) activity"/>
    <property type="evidence" value="ECO:0007669"/>
    <property type="project" value="UniProtKB-EC"/>
</dbReference>
<dbReference type="InterPro" id="IPR035078">
    <property type="entry name" value="PEP_carboxykinase_GTP_N"/>
</dbReference>
<dbReference type="Proteomes" id="UP000050761">
    <property type="component" value="Unassembled WGS sequence"/>
</dbReference>
<evidence type="ECO:0000313" key="14">
    <source>
        <dbReference type="WBParaSite" id="HPBE_0001611401-mRNA-1"/>
    </source>
</evidence>
<keyword evidence="8" id="KW-0464">Manganese</keyword>
<dbReference type="GO" id="GO:0046327">
    <property type="term" value="P:glycerol biosynthetic process from pyruvate"/>
    <property type="evidence" value="ECO:0007669"/>
    <property type="project" value="TreeGrafter"/>
</dbReference>
<dbReference type="InterPro" id="IPR035077">
    <property type="entry name" value="PEP_carboxykinase_GTP_C"/>
</dbReference>
<feature type="domain" description="Phosphoenolpyruvate carboxykinase GTP-utilising N-terminal" evidence="11">
    <location>
        <begin position="142"/>
        <end position="258"/>
    </location>
</feature>
<name>A0A3P8ECV8_HELPZ</name>
<keyword evidence="13" id="KW-1185">Reference proteome</keyword>
<dbReference type="Pfam" id="PF00821">
    <property type="entry name" value="PEPCK_GTP"/>
    <property type="match status" value="1"/>
</dbReference>
<evidence type="ECO:0000256" key="6">
    <source>
        <dbReference type="ARBA" id="ARBA00022793"/>
    </source>
</evidence>
<evidence type="ECO:0000256" key="4">
    <source>
        <dbReference type="ARBA" id="ARBA00022723"/>
    </source>
</evidence>
<proteinExistence type="inferred from homology"/>
<dbReference type="SUPFAM" id="SSF68923">
    <property type="entry name" value="PEP carboxykinase N-terminal domain"/>
    <property type="match status" value="1"/>
</dbReference>
<evidence type="ECO:0000256" key="3">
    <source>
        <dbReference type="ARBA" id="ARBA00012306"/>
    </source>
</evidence>
<keyword evidence="7" id="KW-0342">GTP-binding</keyword>
<evidence type="ECO:0000256" key="9">
    <source>
        <dbReference type="ARBA" id="ARBA00023239"/>
    </source>
</evidence>
<dbReference type="EMBL" id="UZAH01029233">
    <property type="protein sequence ID" value="VDP04996.1"/>
    <property type="molecule type" value="Genomic_DNA"/>
</dbReference>
<feature type="domain" description="Phosphoenolpyruvate carboxykinase C-terminal P-loop" evidence="10">
    <location>
        <begin position="263"/>
        <end position="601"/>
    </location>
</feature>
<evidence type="ECO:0000256" key="1">
    <source>
        <dbReference type="ARBA" id="ARBA00001936"/>
    </source>
</evidence>
<dbReference type="GO" id="GO:0033993">
    <property type="term" value="P:response to lipid"/>
    <property type="evidence" value="ECO:0007669"/>
    <property type="project" value="TreeGrafter"/>
</dbReference>
<dbReference type="SUPFAM" id="SSF53795">
    <property type="entry name" value="PEP carboxykinase-like"/>
    <property type="match status" value="1"/>
</dbReference>
<dbReference type="InterPro" id="IPR008209">
    <property type="entry name" value="PEP_carboxykinase_GTP"/>
</dbReference>
<dbReference type="GO" id="GO:0019543">
    <property type="term" value="P:propionate catabolic process"/>
    <property type="evidence" value="ECO:0007669"/>
    <property type="project" value="TreeGrafter"/>
</dbReference>
<dbReference type="Gene3D" id="3.40.449.10">
    <property type="entry name" value="Phosphoenolpyruvate Carboxykinase, domain 1"/>
    <property type="match status" value="2"/>
</dbReference>
<dbReference type="GO" id="GO:0006107">
    <property type="term" value="P:oxaloacetate metabolic process"/>
    <property type="evidence" value="ECO:0007669"/>
    <property type="project" value="TreeGrafter"/>
</dbReference>
<accession>A0A3P8ECV8</accession>
<feature type="domain" description="Phosphoenolpyruvate carboxykinase GTP-utilising N-terminal" evidence="11">
    <location>
        <begin position="69"/>
        <end position="125"/>
    </location>
</feature>
<keyword evidence="5" id="KW-0547">Nucleotide-binding</keyword>
<dbReference type="GO" id="GO:0006094">
    <property type="term" value="P:gluconeogenesis"/>
    <property type="evidence" value="ECO:0007669"/>
    <property type="project" value="InterPro"/>
</dbReference>
<gene>
    <name evidence="12" type="ORF">HPBE_LOCUS16113</name>
</gene>
<dbReference type="HAMAP" id="MF_00452">
    <property type="entry name" value="PEPCK_GTP"/>
    <property type="match status" value="1"/>
</dbReference>
<dbReference type="EC" id="4.1.1.32" evidence="3"/>
<dbReference type="Gene3D" id="3.90.228.20">
    <property type="match status" value="2"/>
</dbReference>